<name>A0ABT2D0R9_9BURK</name>
<gene>
    <name evidence="2" type="ORF">NX778_17025</name>
</gene>
<evidence type="ECO:0000313" key="2">
    <source>
        <dbReference type="EMBL" id="MCS0659777.1"/>
    </source>
</evidence>
<dbReference type="RefSeq" id="WP_258812972.1">
    <property type="nucleotide sequence ID" value="NZ_JANUGU010000006.1"/>
</dbReference>
<keyword evidence="3" id="KW-1185">Reference proteome</keyword>
<evidence type="ECO:0000259" key="1">
    <source>
        <dbReference type="Pfam" id="PF06114"/>
    </source>
</evidence>
<feature type="domain" description="IrrE N-terminal-like" evidence="1">
    <location>
        <begin position="36"/>
        <end position="162"/>
    </location>
</feature>
<dbReference type="PANTHER" id="PTHR43236">
    <property type="entry name" value="ANTITOXIN HIGA1"/>
    <property type="match status" value="1"/>
</dbReference>
<dbReference type="PANTHER" id="PTHR43236:SF1">
    <property type="entry name" value="BLL7220 PROTEIN"/>
    <property type="match status" value="1"/>
</dbReference>
<proteinExistence type="predicted"/>
<dbReference type="EMBL" id="JANUGU010000006">
    <property type="protein sequence ID" value="MCS0659777.1"/>
    <property type="molecule type" value="Genomic_DNA"/>
</dbReference>
<organism evidence="2 3">
    <name type="scientific">Massilia terrae</name>
    <dbReference type="NCBI Taxonomy" id="1811224"/>
    <lineage>
        <taxon>Bacteria</taxon>
        <taxon>Pseudomonadati</taxon>
        <taxon>Pseudomonadota</taxon>
        <taxon>Betaproteobacteria</taxon>
        <taxon>Burkholderiales</taxon>
        <taxon>Oxalobacteraceae</taxon>
        <taxon>Telluria group</taxon>
        <taxon>Massilia</taxon>
    </lineage>
</organism>
<dbReference type="Gene3D" id="1.10.10.2910">
    <property type="match status" value="1"/>
</dbReference>
<accession>A0ABT2D0R9</accession>
<dbReference type="Proteomes" id="UP001204621">
    <property type="component" value="Unassembled WGS sequence"/>
</dbReference>
<dbReference type="InterPro" id="IPR052345">
    <property type="entry name" value="Rad_response_metalloprotease"/>
</dbReference>
<sequence>MTLKIDETLLSPGERLLWCYGIDTPDEIDLDAIAADRGIIIKKRRLQGADARLVATPTAGIITVSSASSEQRQRFSIGHELGHWERDKHSGRMNLCSKADLAPNNQEAKTSEAQANLFAADLILPPYLVGPRVADKDSSMNTVLEVAQEFRASREATSIRLMRLAQKPVAVMVYSRTRRRWYLYNSQWPHYIYPASQVHHDSPSMDLLYQGSPGEKTRDQKEPATRWLTGEKTWNLPDVRVQSVKLSADEILTIVRL</sequence>
<evidence type="ECO:0000313" key="3">
    <source>
        <dbReference type="Proteomes" id="UP001204621"/>
    </source>
</evidence>
<dbReference type="InterPro" id="IPR010359">
    <property type="entry name" value="IrrE_HExxH"/>
</dbReference>
<comment type="caution">
    <text evidence="2">The sequence shown here is derived from an EMBL/GenBank/DDBJ whole genome shotgun (WGS) entry which is preliminary data.</text>
</comment>
<protein>
    <submittedName>
        <fullName evidence="2">ImmA/IrrE family metallo-endopeptidase</fullName>
    </submittedName>
</protein>
<reference evidence="2 3" key="1">
    <citation type="submission" date="2022-08" db="EMBL/GenBank/DDBJ databases">
        <title>Reclassification of Massilia species as members of the genera Telluria, Duganella, Pseudoduganella, Mokoshia gen. nov. and Zemynaea gen. nov. using orthogonal and non-orthogonal genome-based approaches.</title>
        <authorList>
            <person name="Bowman J.P."/>
        </authorList>
    </citation>
    <scope>NUCLEOTIDE SEQUENCE [LARGE SCALE GENOMIC DNA]</scope>
    <source>
        <strain evidence="2 3">JCM 31606</strain>
    </source>
</reference>
<dbReference type="Pfam" id="PF06114">
    <property type="entry name" value="Peptidase_M78"/>
    <property type="match status" value="1"/>
</dbReference>